<keyword evidence="1" id="KW-1015">Disulfide bond</keyword>
<dbReference type="Gene3D" id="2.10.50.10">
    <property type="entry name" value="Tumor Necrosis Factor Receptor, subunit A, domain 2"/>
    <property type="match status" value="3"/>
</dbReference>
<dbReference type="OrthoDB" id="9932129at2759"/>
<feature type="disulfide bond" evidence="1">
    <location>
        <begin position="151"/>
        <end position="166"/>
    </location>
</feature>
<keyword evidence="3" id="KW-0472">Membrane</keyword>
<sequence>MLQTKMHLLLLLLMMMMWDSMVMTAAQPQCDPLTQYANMDGECCKMCVPGTRMSSASTCLDPQCPECGDNEYQDKYTLNSKCQRQPYCDPNRNFLNPVHKSKKKQSTCLCKEGFHCSSEQCITCVKHTVCTPGHEPQNIGNHTHDTVCQECPKGTFSNDNSLDGACKKWTECENGYRIQESGTDVSDNICEATLRVHGIVIAIVSVIAVVIAIVVCKLCLCKGDAKGKVKDCLESCRGEEREQLRETRVEITNPTEEVQSLMPEGQSIQEEAGAGTPEENEDTLSQKESTEVVFSENGNYVTQENGKSSILSRQESQTQTFSD</sequence>
<dbReference type="PROSITE" id="PS50050">
    <property type="entry name" value="TNFR_NGFR_2"/>
    <property type="match status" value="1"/>
</dbReference>
<feature type="repeat" description="TNFR-Cys" evidence="1">
    <location>
        <begin position="150"/>
        <end position="190"/>
    </location>
</feature>
<dbReference type="SUPFAM" id="SSF57586">
    <property type="entry name" value="TNF receptor-like"/>
    <property type="match status" value="3"/>
</dbReference>
<accession>A0A6J2Q5D6</accession>
<dbReference type="CTD" id="958"/>
<dbReference type="Proteomes" id="UP000504630">
    <property type="component" value="Chromosome 7"/>
</dbReference>
<feature type="region of interest" description="Disordered" evidence="2">
    <location>
        <begin position="304"/>
        <end position="323"/>
    </location>
</feature>
<dbReference type="InterPro" id="IPR052135">
    <property type="entry name" value="TNFRSF5"/>
</dbReference>
<keyword evidence="6" id="KW-1185">Reference proteome</keyword>
<dbReference type="PANTHER" id="PTHR46875">
    <property type="entry name" value="TUMOR NECROSIS FACTOR RECEPTOR SUPERFAMILY MEMBER 5"/>
    <property type="match status" value="1"/>
</dbReference>
<protein>
    <submittedName>
        <fullName evidence="7">Tumor necrosis factor receptor superfamily member 5 isoform X2</fullName>
    </submittedName>
</protein>
<organism evidence="6 7">
    <name type="scientific">Cottoperca gobio</name>
    <name type="common">Frogmouth</name>
    <name type="synonym">Aphritis gobio</name>
    <dbReference type="NCBI Taxonomy" id="56716"/>
    <lineage>
        <taxon>Eukaryota</taxon>
        <taxon>Metazoa</taxon>
        <taxon>Chordata</taxon>
        <taxon>Craniata</taxon>
        <taxon>Vertebrata</taxon>
        <taxon>Euteleostomi</taxon>
        <taxon>Actinopterygii</taxon>
        <taxon>Neopterygii</taxon>
        <taxon>Teleostei</taxon>
        <taxon>Neoteleostei</taxon>
        <taxon>Acanthomorphata</taxon>
        <taxon>Eupercaria</taxon>
        <taxon>Perciformes</taxon>
        <taxon>Notothenioidei</taxon>
        <taxon>Bovichtidae</taxon>
        <taxon>Cottoperca</taxon>
    </lineage>
</organism>
<dbReference type="GO" id="GO:0009897">
    <property type="term" value="C:external side of plasma membrane"/>
    <property type="evidence" value="ECO:0007669"/>
    <property type="project" value="TreeGrafter"/>
</dbReference>
<evidence type="ECO:0000256" key="3">
    <source>
        <dbReference type="SAM" id="Phobius"/>
    </source>
</evidence>
<feature type="disulfide bond" evidence="1">
    <location>
        <begin position="172"/>
        <end position="190"/>
    </location>
</feature>
<dbReference type="GeneID" id="115011458"/>
<dbReference type="SMART" id="SM00208">
    <property type="entry name" value="TNFR"/>
    <property type="match status" value="3"/>
</dbReference>
<evidence type="ECO:0000259" key="5">
    <source>
        <dbReference type="PROSITE" id="PS50050"/>
    </source>
</evidence>
<dbReference type="GO" id="GO:0002768">
    <property type="term" value="P:immune response-regulating cell surface receptor signaling pathway"/>
    <property type="evidence" value="ECO:0007669"/>
    <property type="project" value="TreeGrafter"/>
</dbReference>
<dbReference type="PANTHER" id="PTHR46875:SF3">
    <property type="entry name" value="CD40 MOLECULE, TNF RECEPTOR SUPERFAMILY MEMBER 5"/>
    <property type="match status" value="1"/>
</dbReference>
<evidence type="ECO:0000256" key="2">
    <source>
        <dbReference type="SAM" id="MobiDB-lite"/>
    </source>
</evidence>
<dbReference type="RefSeq" id="XP_029292557.1">
    <property type="nucleotide sequence ID" value="XM_029436697.1"/>
</dbReference>
<dbReference type="InterPro" id="IPR034053">
    <property type="entry name" value="TNFRSF5_N_teleost"/>
</dbReference>
<dbReference type="FunCoup" id="A0A6J2Q5D6">
    <property type="interactions" value="111"/>
</dbReference>
<proteinExistence type="predicted"/>
<keyword evidence="4" id="KW-0732">Signal</keyword>
<feature type="domain" description="TNFR-Cys" evidence="5">
    <location>
        <begin position="150"/>
        <end position="190"/>
    </location>
</feature>
<evidence type="ECO:0000256" key="4">
    <source>
        <dbReference type="SAM" id="SignalP"/>
    </source>
</evidence>
<dbReference type="GO" id="GO:0035631">
    <property type="term" value="C:CD40 receptor complex"/>
    <property type="evidence" value="ECO:0007669"/>
    <property type="project" value="TreeGrafter"/>
</dbReference>
<dbReference type="InParanoid" id="A0A6J2Q5D6"/>
<evidence type="ECO:0000313" key="7">
    <source>
        <dbReference type="RefSeq" id="XP_029292557.1"/>
    </source>
</evidence>
<name>A0A6J2Q5D6_COTGO</name>
<dbReference type="CDD" id="cd13422">
    <property type="entry name" value="TNFRSF5_teleost"/>
    <property type="match status" value="1"/>
</dbReference>
<dbReference type="InterPro" id="IPR001368">
    <property type="entry name" value="TNFR/NGFR_Cys_rich_reg"/>
</dbReference>
<keyword evidence="3" id="KW-0812">Transmembrane</keyword>
<feature type="region of interest" description="Disordered" evidence="2">
    <location>
        <begin position="257"/>
        <end position="298"/>
    </location>
</feature>
<feature type="signal peptide" evidence="4">
    <location>
        <begin position="1"/>
        <end position="25"/>
    </location>
</feature>
<feature type="chain" id="PRO_5026710728" evidence="4">
    <location>
        <begin position="26"/>
        <end position="323"/>
    </location>
</feature>
<evidence type="ECO:0000313" key="6">
    <source>
        <dbReference type="Proteomes" id="UP000504630"/>
    </source>
</evidence>
<gene>
    <name evidence="7" type="primary">cd40</name>
</gene>
<comment type="caution">
    <text evidence="1">Lacks conserved residue(s) required for the propagation of feature annotation.</text>
</comment>
<keyword evidence="7" id="KW-0675">Receptor</keyword>
<reference evidence="7" key="1">
    <citation type="submission" date="2025-08" db="UniProtKB">
        <authorList>
            <consortium name="RefSeq"/>
        </authorList>
    </citation>
    <scope>IDENTIFICATION</scope>
</reference>
<dbReference type="AlphaFoldDB" id="A0A6J2Q5D6"/>
<keyword evidence="3" id="KW-1133">Transmembrane helix</keyword>
<evidence type="ECO:0000256" key="1">
    <source>
        <dbReference type="PROSITE-ProRule" id="PRU00206"/>
    </source>
</evidence>
<feature type="transmembrane region" description="Helical" evidence="3">
    <location>
        <begin position="196"/>
        <end position="220"/>
    </location>
</feature>